<dbReference type="GO" id="GO:0044211">
    <property type="term" value="P:CTP salvage"/>
    <property type="evidence" value="ECO:0007669"/>
    <property type="project" value="UniProtKB-UniPathway"/>
</dbReference>
<dbReference type="PANTHER" id="PTHR10285">
    <property type="entry name" value="URIDINE KINASE"/>
    <property type="match status" value="1"/>
</dbReference>
<dbReference type="GO" id="GO:0004849">
    <property type="term" value="F:uridine kinase activity"/>
    <property type="evidence" value="ECO:0007669"/>
    <property type="project" value="UniProtKB-EC"/>
</dbReference>
<keyword evidence="3 6" id="KW-0808">Transferase</keyword>
<dbReference type="eggNOG" id="KOG4203">
    <property type="taxonomic scope" value="Eukaryota"/>
</dbReference>
<comment type="pathway">
    <text evidence="1 6">Pyrimidine metabolism; UMP biosynthesis via salvage pathway; UMP from uridine: step 1/1.</text>
</comment>
<dbReference type="NCBIfam" id="TIGR00235">
    <property type="entry name" value="udk"/>
    <property type="match status" value="1"/>
</dbReference>
<dbReference type="Gene3D" id="3.40.50.2020">
    <property type="match status" value="1"/>
</dbReference>
<dbReference type="EC" id="2.7.1.48" evidence="6"/>
<comment type="catalytic activity">
    <reaction evidence="6">
        <text>cytidine + ATP = CMP + ADP + H(+)</text>
        <dbReference type="Rhea" id="RHEA:24674"/>
        <dbReference type="ChEBI" id="CHEBI:15378"/>
        <dbReference type="ChEBI" id="CHEBI:17562"/>
        <dbReference type="ChEBI" id="CHEBI:30616"/>
        <dbReference type="ChEBI" id="CHEBI:60377"/>
        <dbReference type="ChEBI" id="CHEBI:456216"/>
        <dbReference type="EC" id="2.7.1.48"/>
    </reaction>
</comment>
<evidence type="ECO:0000256" key="1">
    <source>
        <dbReference type="ARBA" id="ARBA00004690"/>
    </source>
</evidence>
<keyword evidence="5 6" id="KW-0418">Kinase</keyword>
<dbReference type="GO" id="GO:0044206">
    <property type="term" value="P:UMP salvage"/>
    <property type="evidence" value="ECO:0007669"/>
    <property type="project" value="UniProtKB-UniPathway"/>
</dbReference>
<dbReference type="FunFam" id="3.40.50.300:FF:000339">
    <property type="entry name" value="Uridine kinase"/>
    <property type="match status" value="1"/>
</dbReference>
<dbReference type="Pfam" id="PF00485">
    <property type="entry name" value="PRK"/>
    <property type="match status" value="1"/>
</dbReference>
<comment type="catalytic activity">
    <reaction evidence="6">
        <text>uridine + ATP = UMP + ADP + H(+)</text>
        <dbReference type="Rhea" id="RHEA:16825"/>
        <dbReference type="ChEBI" id="CHEBI:15378"/>
        <dbReference type="ChEBI" id="CHEBI:16704"/>
        <dbReference type="ChEBI" id="CHEBI:30616"/>
        <dbReference type="ChEBI" id="CHEBI:57865"/>
        <dbReference type="ChEBI" id="CHEBI:456216"/>
        <dbReference type="EC" id="2.7.1.48"/>
    </reaction>
</comment>
<dbReference type="OMA" id="EPQLHCE"/>
<dbReference type="PRINTS" id="PR00988">
    <property type="entry name" value="URIDINKINASE"/>
</dbReference>
<dbReference type="VEuPathDB" id="FungiDB:F503_05848"/>
<dbReference type="STRING" id="1262450.S3CVN5"/>
<evidence type="ECO:0000256" key="6">
    <source>
        <dbReference type="RuleBase" id="RU003825"/>
    </source>
</evidence>
<dbReference type="EMBL" id="KE148146">
    <property type="protein sequence ID" value="EPE10753.1"/>
    <property type="molecule type" value="Genomic_DNA"/>
</dbReference>
<evidence type="ECO:0000256" key="2">
    <source>
        <dbReference type="ARBA" id="ARBA00004784"/>
    </source>
</evidence>
<protein>
    <recommendedName>
        <fullName evidence="6">Uridine kinase</fullName>
        <ecNumber evidence="6">2.7.1.48</ecNumber>
    </recommendedName>
</protein>
<dbReference type="InterPro" id="IPR027417">
    <property type="entry name" value="P-loop_NTPase"/>
</dbReference>
<evidence type="ECO:0000313" key="8">
    <source>
        <dbReference type="EMBL" id="EPE10753.1"/>
    </source>
</evidence>
<comment type="pathway">
    <text evidence="2 6">Pyrimidine metabolism; CTP biosynthesis via salvage pathway; CTP from cytidine: step 1/3.</text>
</comment>
<proteinExistence type="inferred from homology"/>
<reference evidence="8 9" key="1">
    <citation type="journal article" date="2013" name="BMC Genomics">
        <title>The genome and transcriptome of the pine saprophyte Ophiostoma piceae, and a comparison with the bark beetle-associated pine pathogen Grosmannia clavigera.</title>
        <authorList>
            <person name="Haridas S."/>
            <person name="Wang Y."/>
            <person name="Lim L."/>
            <person name="Massoumi Alamouti S."/>
            <person name="Jackman S."/>
            <person name="Docking R."/>
            <person name="Robertson G."/>
            <person name="Birol I."/>
            <person name="Bohlmann J."/>
            <person name="Breuil C."/>
        </authorList>
    </citation>
    <scope>NUCLEOTIDE SEQUENCE [LARGE SCALE GENOMIC DNA]</scope>
    <source>
        <strain evidence="8 9">UAMH 11346</strain>
    </source>
</reference>
<dbReference type="InterPro" id="IPR000764">
    <property type="entry name" value="Uridine_kinase-like"/>
</dbReference>
<gene>
    <name evidence="8" type="ORF">F503_05848</name>
</gene>
<name>S3CVN5_OPHP1</name>
<organism evidence="8 9">
    <name type="scientific">Ophiostoma piceae (strain UAMH 11346)</name>
    <name type="common">Sap stain fungus</name>
    <dbReference type="NCBI Taxonomy" id="1262450"/>
    <lineage>
        <taxon>Eukaryota</taxon>
        <taxon>Fungi</taxon>
        <taxon>Dikarya</taxon>
        <taxon>Ascomycota</taxon>
        <taxon>Pezizomycotina</taxon>
        <taxon>Sordariomycetes</taxon>
        <taxon>Sordariomycetidae</taxon>
        <taxon>Ophiostomatales</taxon>
        <taxon>Ophiostomataceae</taxon>
        <taxon>Ophiostoma</taxon>
    </lineage>
</organism>
<dbReference type="InterPro" id="IPR000836">
    <property type="entry name" value="PRTase_dom"/>
</dbReference>
<evidence type="ECO:0000256" key="3">
    <source>
        <dbReference type="ARBA" id="ARBA00022679"/>
    </source>
</evidence>
<keyword evidence="6" id="KW-0067">ATP-binding</keyword>
<dbReference type="CDD" id="cd06223">
    <property type="entry name" value="PRTases_typeI"/>
    <property type="match status" value="1"/>
</dbReference>
<dbReference type="NCBIfam" id="NF004018">
    <property type="entry name" value="PRK05480.1"/>
    <property type="match status" value="1"/>
</dbReference>
<keyword evidence="9" id="KW-1185">Reference proteome</keyword>
<dbReference type="Pfam" id="PF14681">
    <property type="entry name" value="UPRTase"/>
    <property type="match status" value="1"/>
</dbReference>
<dbReference type="InterPro" id="IPR003593">
    <property type="entry name" value="AAA+_ATPase"/>
</dbReference>
<comment type="similarity">
    <text evidence="6">Belongs to the uridine kinase family.</text>
</comment>
<dbReference type="Proteomes" id="UP000016923">
    <property type="component" value="Unassembled WGS sequence"/>
</dbReference>
<dbReference type="InterPro" id="IPR006083">
    <property type="entry name" value="PRK/URK"/>
</dbReference>
<dbReference type="OrthoDB" id="738517at2759"/>
<evidence type="ECO:0000259" key="7">
    <source>
        <dbReference type="SMART" id="SM00382"/>
    </source>
</evidence>
<feature type="domain" description="AAA+ ATPase" evidence="7">
    <location>
        <begin position="24"/>
        <end position="294"/>
    </location>
</feature>
<dbReference type="HOGENOM" id="CLU_021278_0_2_1"/>
<dbReference type="InterPro" id="IPR029057">
    <property type="entry name" value="PRTase-like"/>
</dbReference>
<dbReference type="AlphaFoldDB" id="S3CVN5"/>
<evidence type="ECO:0000313" key="9">
    <source>
        <dbReference type="Proteomes" id="UP000016923"/>
    </source>
</evidence>
<dbReference type="GO" id="GO:0043771">
    <property type="term" value="F:cytidine kinase activity"/>
    <property type="evidence" value="ECO:0007669"/>
    <property type="project" value="RHEA"/>
</dbReference>
<dbReference type="Gene3D" id="3.40.50.300">
    <property type="entry name" value="P-loop containing nucleotide triphosphate hydrolases"/>
    <property type="match status" value="1"/>
</dbReference>
<accession>S3CVN5</accession>
<sequence>MTSTPTLQNKAIVSKAHYAPPWVDLSIIGIAGSSGSGKSSIARSIVNQLNLPWVVILSMDSYYNSLDPESSKKAFNNEFDFDSPEAIDFDALLQTLKDLKAGKRAEIPMYSFAKHSRLDTTTSLYSPHVIILEGILALHDQRVLDMLDMRIFCDEDADVCLSRRIVRDVNERGRDVNGIIKQWLTFVKPNFVKYVDPQRKVADIIVPRGVQNKVAIATVVQYIQQKLLEKSQQHQANLTQLQREATTQTLSDRVLFLQQTPQMRGMNTIIHDTATTSGDFIFYFDRLAALLTELALNNARFAENLVETPQGNKYKGLKGEGLVSAVVLERGGAALLTGLQRVIPDCRLSHILIESNVRTGEPELRYQKLTTSISTHSTVLLLDAQMSSGGSALMAVQVLLDHGVPEDRIVFATYSAGRMGLQRLTVCFPQISVVVCHLVEDVEERWIEKRYFRC</sequence>
<dbReference type="CDD" id="cd02023">
    <property type="entry name" value="UMPK"/>
    <property type="match status" value="1"/>
</dbReference>
<dbReference type="GO" id="GO:0005524">
    <property type="term" value="F:ATP binding"/>
    <property type="evidence" value="ECO:0007669"/>
    <property type="project" value="UniProtKB-KW"/>
</dbReference>
<dbReference type="UniPathway" id="UPA00574">
    <property type="reaction ID" value="UER00637"/>
</dbReference>
<dbReference type="UniPathway" id="UPA00579">
    <property type="reaction ID" value="UER00640"/>
</dbReference>
<dbReference type="SUPFAM" id="SSF53271">
    <property type="entry name" value="PRTase-like"/>
    <property type="match status" value="1"/>
</dbReference>
<dbReference type="SUPFAM" id="SSF52540">
    <property type="entry name" value="P-loop containing nucleoside triphosphate hydrolases"/>
    <property type="match status" value="1"/>
</dbReference>
<keyword evidence="4 6" id="KW-0547">Nucleotide-binding</keyword>
<evidence type="ECO:0000256" key="5">
    <source>
        <dbReference type="ARBA" id="ARBA00022777"/>
    </source>
</evidence>
<dbReference type="SMART" id="SM00382">
    <property type="entry name" value="AAA"/>
    <property type="match status" value="1"/>
</dbReference>
<evidence type="ECO:0000256" key="4">
    <source>
        <dbReference type="ARBA" id="ARBA00022741"/>
    </source>
</evidence>